<dbReference type="SUPFAM" id="SSF56854">
    <property type="entry name" value="Bcl-2 inhibitors of programmed cell death"/>
    <property type="match status" value="1"/>
</dbReference>
<keyword evidence="10" id="KW-1185">Reference proteome</keyword>
<keyword evidence="5" id="KW-0053">Apoptosis</keyword>
<dbReference type="GO" id="GO:0008637">
    <property type="term" value="P:apoptotic mitochondrial changes"/>
    <property type="evidence" value="ECO:0007669"/>
    <property type="project" value="TreeGrafter"/>
</dbReference>
<dbReference type="PANTHER" id="PTHR35447">
    <property type="entry name" value="BH3-INTERACTING DOMAIN DEATH AGONIST"/>
    <property type="match status" value="1"/>
</dbReference>
<comment type="caution">
    <text evidence="9">The sequence shown here is derived from an EMBL/GenBank/DDBJ whole genome shotgun (WGS) entry which is preliminary data.</text>
</comment>
<name>A0AAW1E3H5_ZOAVI</name>
<sequence>MDDLGDLTSGQNVALVILSFLQADCGTSEYRKELLSLGKDFNLTRDINLNGPRPDDGDLETDGHVCSGSSVTAARGDVAPSLELQWPRDRAEAADVRQIAEGLREIADQFEHNIVAEATQNLSRNISASPSEQWKDHLRWEVDRVMRRVVGLEHLPQERVIVALTLTLVKGVCERTPRLLRNLFDTVLQRFSPARAR</sequence>
<dbReference type="PANTHER" id="PTHR35447:SF1">
    <property type="entry name" value="BH3-INTERACTING DOMAIN DEATH AGONIST"/>
    <property type="match status" value="1"/>
</dbReference>
<dbReference type="GO" id="GO:2001244">
    <property type="term" value="P:positive regulation of intrinsic apoptotic signaling pathway"/>
    <property type="evidence" value="ECO:0007669"/>
    <property type="project" value="TreeGrafter"/>
</dbReference>
<dbReference type="GO" id="GO:0005829">
    <property type="term" value="C:cytosol"/>
    <property type="evidence" value="ECO:0007669"/>
    <property type="project" value="TreeGrafter"/>
</dbReference>
<dbReference type="GO" id="GO:0005741">
    <property type="term" value="C:mitochondrial outer membrane"/>
    <property type="evidence" value="ECO:0007669"/>
    <property type="project" value="UniProtKB-SubCell"/>
</dbReference>
<proteinExistence type="predicted"/>
<gene>
    <name evidence="9" type="ORF">VZT92_024901</name>
</gene>
<organism evidence="9 10">
    <name type="scientific">Zoarces viviparus</name>
    <name type="common">Viviparous eelpout</name>
    <name type="synonym">Blennius viviparus</name>
    <dbReference type="NCBI Taxonomy" id="48416"/>
    <lineage>
        <taxon>Eukaryota</taxon>
        <taxon>Metazoa</taxon>
        <taxon>Chordata</taxon>
        <taxon>Craniata</taxon>
        <taxon>Vertebrata</taxon>
        <taxon>Euteleostomi</taxon>
        <taxon>Actinopterygii</taxon>
        <taxon>Neopterygii</taxon>
        <taxon>Teleostei</taxon>
        <taxon>Neoteleostei</taxon>
        <taxon>Acanthomorphata</taxon>
        <taxon>Eupercaria</taxon>
        <taxon>Perciformes</taxon>
        <taxon>Cottioidei</taxon>
        <taxon>Zoarcales</taxon>
        <taxon>Zoarcidae</taxon>
        <taxon>Zoarcinae</taxon>
        <taxon>Zoarces</taxon>
    </lineage>
</organism>
<dbReference type="GO" id="GO:0090200">
    <property type="term" value="P:positive regulation of release of cytochrome c from mitochondria"/>
    <property type="evidence" value="ECO:0007669"/>
    <property type="project" value="TreeGrafter"/>
</dbReference>
<dbReference type="Pfam" id="PF06393">
    <property type="entry name" value="BID"/>
    <property type="match status" value="1"/>
</dbReference>
<accession>A0AAW1E3H5</accession>
<evidence type="ECO:0000256" key="4">
    <source>
        <dbReference type="ARBA" id="ARBA00022490"/>
    </source>
</evidence>
<dbReference type="Proteomes" id="UP001488805">
    <property type="component" value="Unassembled WGS sequence"/>
</dbReference>
<keyword evidence="6" id="KW-1000">Mitochondrion outer membrane</keyword>
<reference evidence="9 10" key="1">
    <citation type="journal article" date="2024" name="Genome Biol. Evol.">
        <title>Chromosome-level genome assembly of the viviparous eelpout Zoarces viviparus.</title>
        <authorList>
            <person name="Fuhrmann N."/>
            <person name="Brasseur M.V."/>
            <person name="Bakowski C.E."/>
            <person name="Podsiadlowski L."/>
            <person name="Prost S."/>
            <person name="Krehenwinkel H."/>
            <person name="Mayer C."/>
        </authorList>
    </citation>
    <scope>NUCLEOTIDE SEQUENCE [LARGE SCALE GENOMIC DNA]</scope>
    <source>
        <strain evidence="9">NO-MEL_2022_Ind0_liver</strain>
    </source>
</reference>
<keyword evidence="7" id="KW-0496">Mitochondrion</keyword>
<dbReference type="EMBL" id="JBCEZU010000575">
    <property type="protein sequence ID" value="KAK9517003.1"/>
    <property type="molecule type" value="Genomic_DNA"/>
</dbReference>
<comment type="subcellular location">
    <subcellularLocation>
        <location evidence="2">Cytoplasm</location>
    </subcellularLocation>
    <subcellularLocation>
        <location evidence="1">Mitochondrion outer membrane</location>
    </subcellularLocation>
</comment>
<evidence type="ECO:0000313" key="10">
    <source>
        <dbReference type="Proteomes" id="UP001488805"/>
    </source>
</evidence>
<evidence type="ECO:0000256" key="2">
    <source>
        <dbReference type="ARBA" id="ARBA00004496"/>
    </source>
</evidence>
<evidence type="ECO:0000313" key="9">
    <source>
        <dbReference type="EMBL" id="KAK9517003.1"/>
    </source>
</evidence>
<dbReference type="GO" id="GO:2001238">
    <property type="term" value="P:positive regulation of extrinsic apoptotic signaling pathway"/>
    <property type="evidence" value="ECO:0007669"/>
    <property type="project" value="TreeGrafter"/>
</dbReference>
<evidence type="ECO:0000256" key="1">
    <source>
        <dbReference type="ARBA" id="ARBA00004294"/>
    </source>
</evidence>
<evidence type="ECO:0000256" key="5">
    <source>
        <dbReference type="ARBA" id="ARBA00022703"/>
    </source>
</evidence>
<protein>
    <recommendedName>
        <fullName evidence="3">BH3-interacting domain death agonist</fullName>
    </recommendedName>
</protein>
<keyword evidence="8" id="KW-0472">Membrane</keyword>
<dbReference type="InterPro" id="IPR036834">
    <property type="entry name" value="Bcl-2-like_sf"/>
</dbReference>
<evidence type="ECO:0000256" key="6">
    <source>
        <dbReference type="ARBA" id="ARBA00022787"/>
    </source>
</evidence>
<keyword evidence="4" id="KW-0963">Cytoplasm</keyword>
<dbReference type="InterPro" id="IPR010479">
    <property type="entry name" value="BID"/>
</dbReference>
<dbReference type="Gene3D" id="1.10.437.10">
    <property type="entry name" value="Blc2-like"/>
    <property type="match status" value="1"/>
</dbReference>
<evidence type="ECO:0000256" key="7">
    <source>
        <dbReference type="ARBA" id="ARBA00023128"/>
    </source>
</evidence>
<evidence type="ECO:0000256" key="3">
    <source>
        <dbReference type="ARBA" id="ARBA00015802"/>
    </source>
</evidence>
<dbReference type="AlphaFoldDB" id="A0AAW1E3H5"/>
<evidence type="ECO:0000256" key="8">
    <source>
        <dbReference type="ARBA" id="ARBA00023136"/>
    </source>
</evidence>